<reference evidence="7" key="2">
    <citation type="submission" date="2025-08" db="UniProtKB">
        <authorList>
            <consortium name="Ensembl"/>
        </authorList>
    </citation>
    <scope>IDENTIFICATION</scope>
</reference>
<gene>
    <name evidence="7" type="primary">FANCD2</name>
</gene>
<keyword evidence="4" id="KW-0539">Nucleus</keyword>
<feature type="compositionally biased region" description="Acidic residues" evidence="6">
    <location>
        <begin position="1418"/>
        <end position="1428"/>
    </location>
</feature>
<feature type="region of interest" description="Disordered" evidence="6">
    <location>
        <begin position="1"/>
        <end position="39"/>
    </location>
</feature>
<evidence type="ECO:0000256" key="6">
    <source>
        <dbReference type="SAM" id="MobiDB-lite"/>
    </source>
</evidence>
<proteinExistence type="inferred from homology"/>
<dbReference type="GeneID" id="111581904"/>
<accession>A0AAQ5ZFB4</accession>
<name>A0AAQ5ZFB4_AMPOC</name>
<dbReference type="GO" id="GO:0000793">
    <property type="term" value="C:condensed chromosome"/>
    <property type="evidence" value="ECO:0007669"/>
    <property type="project" value="TreeGrafter"/>
</dbReference>
<dbReference type="Pfam" id="PF14631">
    <property type="entry name" value="FancD2"/>
    <property type="match status" value="1"/>
</dbReference>
<dbReference type="PANTHER" id="PTHR32086">
    <property type="entry name" value="FANCONI ANEMIA GROUP D2 PROTEIN"/>
    <property type="match status" value="1"/>
</dbReference>
<dbReference type="GO" id="GO:0007129">
    <property type="term" value="P:homologous chromosome pairing at meiosis"/>
    <property type="evidence" value="ECO:0007669"/>
    <property type="project" value="TreeGrafter"/>
</dbReference>
<keyword evidence="3" id="KW-0832">Ubl conjugation</keyword>
<dbReference type="InterPro" id="IPR016024">
    <property type="entry name" value="ARM-type_fold"/>
</dbReference>
<dbReference type="GO" id="GO:0005634">
    <property type="term" value="C:nucleus"/>
    <property type="evidence" value="ECO:0007669"/>
    <property type="project" value="UniProtKB-SubCell"/>
</dbReference>
<comment type="subcellular location">
    <subcellularLocation>
        <location evidence="1">Nucleus</location>
    </subcellularLocation>
</comment>
<evidence type="ECO:0000256" key="3">
    <source>
        <dbReference type="ARBA" id="ARBA00022843"/>
    </source>
</evidence>
<protein>
    <recommendedName>
        <fullName evidence="9">FA complementation group D2</fullName>
    </recommendedName>
</protein>
<dbReference type="SUPFAM" id="SSF48371">
    <property type="entry name" value="ARM repeat"/>
    <property type="match status" value="1"/>
</dbReference>
<dbReference type="GO" id="GO:0036297">
    <property type="term" value="P:interstrand cross-link repair"/>
    <property type="evidence" value="ECO:0007669"/>
    <property type="project" value="TreeGrafter"/>
</dbReference>
<reference evidence="7" key="3">
    <citation type="submission" date="2025-09" db="UniProtKB">
        <authorList>
            <consortium name="Ensembl"/>
        </authorList>
    </citation>
    <scope>IDENTIFICATION</scope>
</reference>
<evidence type="ECO:0008006" key="9">
    <source>
        <dbReference type="Google" id="ProtNLM"/>
    </source>
</evidence>
<feature type="compositionally biased region" description="Basic and acidic residues" evidence="6">
    <location>
        <begin position="894"/>
        <end position="904"/>
    </location>
</feature>
<sequence>MMRKRGRSSVEKGEGASTNTKAKKSRSTGRQPKEAVPEETNESVFSVFLREAGVTLKPSGTSNEIAVDLVVFQKRIRQQLQKSPRYPSIIQEFITDLESYIENSDRFRNCLLPCVPQLVDGYSSSASSFQESLLRMLLGIEMLQTLIINTLLEKLPEFMLDGAADGGLSIPRMIINQLKWLDRVVDAKELAVKLMELVSVAPVEVQRDIITSLPEILEDSQHNDIARELNSLLQENTQLTVPILDALSSLNLSSSLLTEVRGAVMATLAAVQLEDLPVVVKFILHSVSASDAYEVVCNLRKKLELEQCVLPAVLQASQSRIKNKGAAASASTAAAGSSQDSVVLILDCIKSAVRFQKSISEAWLKAIESVEEVEDHKVIDLLVLFILHSTNANQSRRGAERVLKVKVRTGLIQESLLQKTFRDYAQVMRGYFPSILALAQSLLRSPDPCVVPFGGHMYQHSFTAFDSYCHQEVVGSLVTHVCSGVNGEVDMALELLCGLVTEKPAEMALYAVFVKGILDYMDNLTPQQIRRLFHLLSRLAFGQQQQGSHIQDDMHIVIRKQLSSTVPKYKRIGIIGAVMIVGSMAASSPKGKGSQNGSLPQETFRQVTALLELVKSSSESSPEAAALYYDELANLISNATLDPQVQEMIGSSVLEDFQDDFIVDLGPEIRGSFPFPACVMYKLDEGESQSEIVINLLPVLVQDLQNKGEQQNQTKKAQKRVSPLCLSPFFRLLRLCEQKQHQGDLEEIDGLLGCPLIVTDMDVVEKVASLSKAEREFLCTLLFHTINWFREVINGFCGVKEIEMKMKVMTRLQNITYLQTLLERALAATPGYVPPVSNFDGESADGIVPSSMAPVNKAKKDGAGKKRKAPGRNSSESSSQPEEATEADETQQEQPEKEKEKEIRPGVSLASYRPFFRELDMEVLSVLQCGLLSRSLLDSELHTNVREEVLLGPAELVFLLEDMLRKLDFSLTAAPAKRAPFLKGRADKSVGFSHLQQRSSKDIASCCVELMPALCSHLENCHNHFQTLLSENNGVVDGPATDEQEYQLLSSGYQLLLQVLNTTFSWSGFSQPGQRSLLKKALGVLAGRLKEGGAELTMEQLVKHSYEYLLNFRSTMPNLSTALSLSQLLCTLSEKGGSSAAYREQTASLARRFLSQDWVTASGEKERGAKFNEALHSLLSIYLEHVDDVLTALEEIAKKGMQELINMSKDESSTSWPTLNRQTFLVFYKVMMAELEKAVRKIPAGKMSDNTEAQSVKLLTWTLAVRDFHIMVNLVKIFDSRPVLNVCLKYGRLFLESFLKLGMPLLDYSFKRHKEDVQSLLKTFQLSTRQLHHMCGHSKIHQDTSLTNHVPALKKSLELFVYRVKATLTLNNCQEAFWIGNLKNRNLKGEEILSQRSQESDDDEEEEGQQRSPQAQELSEDEDQESDSEGIKKINRAEDPDPDDTDDSE</sequence>
<feature type="region of interest" description="Disordered" evidence="6">
    <location>
        <begin position="844"/>
        <end position="904"/>
    </location>
</feature>
<evidence type="ECO:0000256" key="4">
    <source>
        <dbReference type="ARBA" id="ARBA00023242"/>
    </source>
</evidence>
<dbReference type="Ensembl" id="ENSAOCT00000060879.1">
    <property type="protein sequence ID" value="ENSAOCP00000062460.1"/>
    <property type="gene ID" value="ENSAOCG00000017674.2"/>
</dbReference>
<evidence type="ECO:0000256" key="2">
    <source>
        <dbReference type="ARBA" id="ARBA00022499"/>
    </source>
</evidence>
<evidence type="ECO:0000313" key="8">
    <source>
        <dbReference type="Proteomes" id="UP001501940"/>
    </source>
</evidence>
<dbReference type="InterPro" id="IPR029448">
    <property type="entry name" value="FANCD2"/>
</dbReference>
<dbReference type="GeneTree" id="ENSGT00390000016970"/>
<comment type="similarity">
    <text evidence="5">Belongs to the Fanconi anemia protein FANCD2 family.</text>
</comment>
<feature type="region of interest" description="Disordered" evidence="6">
    <location>
        <begin position="1393"/>
        <end position="1449"/>
    </location>
</feature>
<keyword evidence="8" id="KW-1185">Reference proteome</keyword>
<dbReference type="RefSeq" id="XP_023146067.2">
    <property type="nucleotide sequence ID" value="XM_023290299.3"/>
</dbReference>
<dbReference type="GO" id="GO:0031573">
    <property type="term" value="P:mitotic intra-S DNA damage checkpoint signaling"/>
    <property type="evidence" value="ECO:0007669"/>
    <property type="project" value="TreeGrafter"/>
</dbReference>
<reference evidence="7 8" key="1">
    <citation type="submission" date="2022-01" db="EMBL/GenBank/DDBJ databases">
        <title>A chromosome-scale genome assembly of the false clownfish, Amphiprion ocellaris.</title>
        <authorList>
            <person name="Ryu T."/>
        </authorList>
    </citation>
    <scope>NUCLEOTIDE SEQUENCE [LARGE SCALE GENOMIC DNA]</scope>
</reference>
<dbReference type="CDD" id="cd11721">
    <property type="entry name" value="FANCD2"/>
    <property type="match status" value="1"/>
</dbReference>
<feature type="compositionally biased region" description="Basic and acidic residues" evidence="6">
    <location>
        <begin position="1429"/>
        <end position="1439"/>
    </location>
</feature>
<organism evidence="7 8">
    <name type="scientific">Amphiprion ocellaris</name>
    <name type="common">Clown anemonefish</name>
    <dbReference type="NCBI Taxonomy" id="80972"/>
    <lineage>
        <taxon>Eukaryota</taxon>
        <taxon>Metazoa</taxon>
        <taxon>Chordata</taxon>
        <taxon>Craniata</taxon>
        <taxon>Vertebrata</taxon>
        <taxon>Euteleostomi</taxon>
        <taxon>Actinopterygii</taxon>
        <taxon>Neopterygii</taxon>
        <taxon>Teleostei</taxon>
        <taxon>Neoteleostei</taxon>
        <taxon>Acanthomorphata</taxon>
        <taxon>Ovalentaria</taxon>
        <taxon>Pomacentridae</taxon>
        <taxon>Amphiprion</taxon>
    </lineage>
</organism>
<keyword evidence="2" id="KW-1017">Isopeptide bond</keyword>
<evidence type="ECO:0000256" key="1">
    <source>
        <dbReference type="ARBA" id="ARBA00004123"/>
    </source>
</evidence>
<evidence type="ECO:0000313" key="7">
    <source>
        <dbReference type="Ensembl" id="ENSAOCP00000062460.1"/>
    </source>
</evidence>
<evidence type="ECO:0000256" key="5">
    <source>
        <dbReference type="ARBA" id="ARBA00093456"/>
    </source>
</evidence>
<dbReference type="Proteomes" id="UP001501940">
    <property type="component" value="Chromosome 5"/>
</dbReference>
<dbReference type="GO" id="GO:1990918">
    <property type="term" value="P:double-strand break repair involved in meiotic recombination"/>
    <property type="evidence" value="ECO:0007669"/>
    <property type="project" value="TreeGrafter"/>
</dbReference>
<dbReference type="GO" id="GO:0070182">
    <property type="term" value="F:DNA polymerase binding"/>
    <property type="evidence" value="ECO:0007669"/>
    <property type="project" value="TreeGrafter"/>
</dbReference>
<dbReference type="PANTHER" id="PTHR32086:SF0">
    <property type="entry name" value="FANCONI ANEMIA GROUP D2 PROTEIN"/>
    <property type="match status" value="1"/>
</dbReference>
<feature type="compositionally biased region" description="Acidic residues" evidence="6">
    <location>
        <begin position="1440"/>
        <end position="1449"/>
    </location>
</feature>